<accession>A0A7C1SWU9</accession>
<dbReference type="InterPro" id="IPR011894">
    <property type="entry name" value="PorC_KorC"/>
</dbReference>
<dbReference type="InterPro" id="IPR019752">
    <property type="entry name" value="Pyrv/ketoisovalerate_OxRed_cat"/>
</dbReference>
<sequence>MQIETVFAGFGGQGVMLAGRVLAEVGMKLGKEVVWLPSYGPEMRGGTANCVVIIADEPIASPIIAHPRDTVVMNRPSLEKFCPAQKPGGYAIVNSSLINIRPDRDDIRVVEVPANEVAIEAGSGKAANMVMLGAYVGVTGIVPVEAVIEQIKEEFQAKAKLIPLNITCVERGYDIGRAAAGYCV</sequence>
<dbReference type="Gene3D" id="3.40.920.10">
    <property type="entry name" value="Pyruvate-ferredoxin oxidoreductase, PFOR, domain III"/>
    <property type="match status" value="1"/>
</dbReference>
<organism evidence="3">
    <name type="scientific">candidate division WOR-3 bacterium</name>
    <dbReference type="NCBI Taxonomy" id="2052148"/>
    <lineage>
        <taxon>Bacteria</taxon>
        <taxon>Bacteria division WOR-3</taxon>
    </lineage>
</organism>
<keyword evidence="1" id="KW-0560">Oxidoreductase</keyword>
<evidence type="ECO:0000256" key="1">
    <source>
        <dbReference type="ARBA" id="ARBA00023002"/>
    </source>
</evidence>
<evidence type="ECO:0000259" key="2">
    <source>
        <dbReference type="Pfam" id="PF01558"/>
    </source>
</evidence>
<gene>
    <name evidence="3" type="ORF">ENP94_02735</name>
    <name evidence="4" type="ORF">ENS16_01770</name>
</gene>
<dbReference type="AlphaFoldDB" id="A0A7C1SWU9"/>
<dbReference type="NCBIfam" id="TIGR02175">
    <property type="entry name" value="PorC_KorC"/>
    <property type="match status" value="1"/>
</dbReference>
<reference evidence="3" key="1">
    <citation type="journal article" date="2020" name="mSystems">
        <title>Genome- and Community-Level Interaction Insights into Carbon Utilization and Element Cycling Functions of Hydrothermarchaeota in Hydrothermal Sediment.</title>
        <authorList>
            <person name="Zhou Z."/>
            <person name="Liu Y."/>
            <person name="Xu W."/>
            <person name="Pan J."/>
            <person name="Luo Z.H."/>
            <person name="Li M."/>
        </authorList>
    </citation>
    <scope>NUCLEOTIDE SEQUENCE [LARGE SCALE GENOMIC DNA]</scope>
    <source>
        <strain evidence="3">SpSt-265</strain>
        <strain evidence="4">SpSt-465</strain>
    </source>
</reference>
<proteinExistence type="predicted"/>
<name>A0A7C1SWU9_UNCW3</name>
<comment type="caution">
    <text evidence="3">The sequence shown here is derived from an EMBL/GenBank/DDBJ whole genome shotgun (WGS) entry which is preliminary data.</text>
</comment>
<dbReference type="EMBL" id="DSTU01000003">
    <property type="protein sequence ID" value="HFJ53403.1"/>
    <property type="molecule type" value="Genomic_DNA"/>
</dbReference>
<dbReference type="GO" id="GO:0016625">
    <property type="term" value="F:oxidoreductase activity, acting on the aldehyde or oxo group of donors, iron-sulfur protein as acceptor"/>
    <property type="evidence" value="ECO:0007669"/>
    <property type="project" value="InterPro"/>
</dbReference>
<dbReference type="EMBL" id="DSLG01000003">
    <property type="protein sequence ID" value="HEA86908.1"/>
    <property type="molecule type" value="Genomic_DNA"/>
</dbReference>
<evidence type="ECO:0000313" key="4">
    <source>
        <dbReference type="EMBL" id="HFJ53403.1"/>
    </source>
</evidence>
<dbReference type="PANTHER" id="PTHR42730">
    <property type="entry name" value="2-OXOGLUTARATE SYNTHASE SUBUNIT KORC"/>
    <property type="match status" value="1"/>
</dbReference>
<dbReference type="InterPro" id="IPR002869">
    <property type="entry name" value="Pyrv_flavodox_OxRed_cen"/>
</dbReference>
<dbReference type="PANTHER" id="PTHR42730:SF1">
    <property type="entry name" value="2-OXOGLUTARATE SYNTHASE SUBUNIT KORC"/>
    <property type="match status" value="1"/>
</dbReference>
<dbReference type="SUPFAM" id="SSF53323">
    <property type="entry name" value="Pyruvate-ferredoxin oxidoreductase, PFOR, domain III"/>
    <property type="match status" value="1"/>
</dbReference>
<evidence type="ECO:0000313" key="3">
    <source>
        <dbReference type="EMBL" id="HEA86908.1"/>
    </source>
</evidence>
<dbReference type="InterPro" id="IPR052554">
    <property type="entry name" value="2-oxoglutarate_synth_KorC"/>
</dbReference>
<protein>
    <submittedName>
        <fullName evidence="3">2-oxoacid:ferredoxin oxidoreductase subunit gamma</fullName>
    </submittedName>
</protein>
<feature type="domain" description="Pyruvate/ketoisovalerate oxidoreductase catalytic" evidence="2">
    <location>
        <begin position="11"/>
        <end position="174"/>
    </location>
</feature>
<dbReference type="Pfam" id="PF01558">
    <property type="entry name" value="POR"/>
    <property type="match status" value="1"/>
</dbReference>